<accession>A0ABS3U292</accession>
<dbReference type="SUPFAM" id="SSF51735">
    <property type="entry name" value="NAD(P)-binding Rossmann-fold domains"/>
    <property type="match status" value="1"/>
</dbReference>
<proteinExistence type="inferred from homology"/>
<dbReference type="PRINTS" id="PR00080">
    <property type="entry name" value="SDRFAMILY"/>
</dbReference>
<dbReference type="InterPro" id="IPR036291">
    <property type="entry name" value="NAD(P)-bd_dom_sf"/>
</dbReference>
<evidence type="ECO:0000313" key="5">
    <source>
        <dbReference type="Proteomes" id="UP000681341"/>
    </source>
</evidence>
<dbReference type="PANTHER" id="PTHR43899:SF13">
    <property type="entry name" value="RH59310P"/>
    <property type="match status" value="1"/>
</dbReference>
<dbReference type="EMBL" id="JAGFNP010000002">
    <property type="protein sequence ID" value="MBO3731883.1"/>
    <property type="molecule type" value="Genomic_DNA"/>
</dbReference>
<evidence type="ECO:0000256" key="2">
    <source>
        <dbReference type="ARBA" id="ARBA00023002"/>
    </source>
</evidence>
<sequence>MQGPPPRTALITGAAAGIGAAFARALAREGWRLVLVDRNSEGLQALAASLDTETATVTADLTTEAGIEAVADHCRGGLDLLVNNAGFGHPTEFLDTPIEAEIAMTRLHVEAVLRLTVDALPAMIERGRGGVINTGSVLGFFPSSTYSASKAWVINFTQSAAVKARPRGVDVMVLCPGFTRTEFHDTAAMNMTAVPDFLWLDADTLVAAALRDWRKRKAISIPGWQNKTIAVLSRLLPMRLILRIHARGAERPMAVREAAPRP</sequence>
<keyword evidence="2" id="KW-0560">Oxidoreductase</keyword>
<gene>
    <name evidence="4" type="ORF">J5V16_03555</name>
</gene>
<comment type="caution">
    <text evidence="4">The sequence shown here is derived from an EMBL/GenBank/DDBJ whole genome shotgun (WGS) entry which is preliminary data.</text>
</comment>
<dbReference type="Proteomes" id="UP000681341">
    <property type="component" value="Unassembled WGS sequence"/>
</dbReference>
<dbReference type="Pfam" id="PF00106">
    <property type="entry name" value="adh_short"/>
    <property type="match status" value="1"/>
</dbReference>
<dbReference type="Gene3D" id="3.40.50.720">
    <property type="entry name" value="NAD(P)-binding Rossmann-like Domain"/>
    <property type="match status" value="1"/>
</dbReference>
<reference evidence="4 5" key="1">
    <citation type="submission" date="2021-03" db="EMBL/GenBank/DDBJ databases">
        <title>Glycomyces sp. nov., a novel actinomycete isolated from soil.</title>
        <authorList>
            <person name="Yang X."/>
            <person name="Xu X."/>
        </authorList>
    </citation>
    <scope>NUCLEOTIDE SEQUENCE [LARGE SCALE GENOMIC DNA]</scope>
    <source>
        <strain evidence="4 5">NEAU-S30</strain>
    </source>
</reference>
<evidence type="ECO:0000313" key="4">
    <source>
        <dbReference type="EMBL" id="MBO3731883.1"/>
    </source>
</evidence>
<evidence type="ECO:0000256" key="3">
    <source>
        <dbReference type="RuleBase" id="RU000363"/>
    </source>
</evidence>
<dbReference type="InterPro" id="IPR002347">
    <property type="entry name" value="SDR_fam"/>
</dbReference>
<organism evidence="4 5">
    <name type="scientific">Glycomyces niveus</name>
    <dbReference type="NCBI Taxonomy" id="2820287"/>
    <lineage>
        <taxon>Bacteria</taxon>
        <taxon>Bacillati</taxon>
        <taxon>Actinomycetota</taxon>
        <taxon>Actinomycetes</taxon>
        <taxon>Glycomycetales</taxon>
        <taxon>Glycomycetaceae</taxon>
        <taxon>Glycomyces</taxon>
    </lineage>
</organism>
<dbReference type="PANTHER" id="PTHR43899">
    <property type="entry name" value="RH59310P"/>
    <property type="match status" value="1"/>
</dbReference>
<dbReference type="PRINTS" id="PR00081">
    <property type="entry name" value="GDHRDH"/>
</dbReference>
<dbReference type="RefSeq" id="WP_208494633.1">
    <property type="nucleotide sequence ID" value="NZ_JAGFNP010000002.1"/>
</dbReference>
<keyword evidence="5" id="KW-1185">Reference proteome</keyword>
<dbReference type="InterPro" id="IPR051019">
    <property type="entry name" value="VLCFA-Steroid_DH"/>
</dbReference>
<dbReference type="PIRSF" id="PIRSF000126">
    <property type="entry name" value="11-beta-HSD1"/>
    <property type="match status" value="1"/>
</dbReference>
<name>A0ABS3U292_9ACTN</name>
<protein>
    <submittedName>
        <fullName evidence="4">SDR family NAD(P)-dependent oxidoreductase</fullName>
    </submittedName>
</protein>
<dbReference type="CDD" id="cd05233">
    <property type="entry name" value="SDR_c"/>
    <property type="match status" value="1"/>
</dbReference>
<comment type="similarity">
    <text evidence="1 3">Belongs to the short-chain dehydrogenases/reductases (SDR) family.</text>
</comment>
<evidence type="ECO:0000256" key="1">
    <source>
        <dbReference type="ARBA" id="ARBA00006484"/>
    </source>
</evidence>